<dbReference type="GO" id="GO:0008897">
    <property type="term" value="F:holo-[acyl-carrier-protein] synthase activity"/>
    <property type="evidence" value="ECO:0007669"/>
    <property type="project" value="InterPro"/>
</dbReference>
<name>E2S9K7_9ACTN</name>
<dbReference type="HOGENOM" id="CLU_1718462_0_0_11"/>
<sequence>MTVGRLCPRCGSSRHGAPVAAVRSRPAPWVSVSRHGGLVLVAVTDLGPVGIDVETDTAVAFEGVPWTVAEAVLKAHGTGFATRPDGPGLRALVAGCQVVGLTAPPGTVATLAVLTSSPPGVRVEHLNRAGAAGSGRSTTAPSTPPPEHRSGR</sequence>
<comment type="caution">
    <text evidence="2">The sequence shown here is derived from an EMBL/GenBank/DDBJ whole genome shotgun (WGS) entry which is preliminary data.</text>
</comment>
<evidence type="ECO:0000313" key="2">
    <source>
        <dbReference type="EMBL" id="EFQ83931.1"/>
    </source>
</evidence>
<dbReference type="GO" id="GO:0000287">
    <property type="term" value="F:magnesium ion binding"/>
    <property type="evidence" value="ECO:0007669"/>
    <property type="project" value="InterPro"/>
</dbReference>
<reference evidence="2" key="1">
    <citation type="submission" date="2010-08" db="EMBL/GenBank/DDBJ databases">
        <authorList>
            <person name="Muzny D."/>
            <person name="Qin X."/>
            <person name="Buhay C."/>
            <person name="Dugan-Rocha S."/>
            <person name="Ding Y."/>
            <person name="Chen G."/>
            <person name="Hawes A."/>
            <person name="Holder M."/>
            <person name="Jhangiani S."/>
            <person name="Johnson A."/>
            <person name="Khan Z."/>
            <person name="Li Z."/>
            <person name="Liu W."/>
            <person name="Liu X."/>
            <person name="Perez L."/>
            <person name="Shen H."/>
            <person name="Wang Q."/>
            <person name="Watt J."/>
            <person name="Xi L."/>
            <person name="Xin Y."/>
            <person name="Zhou J."/>
            <person name="Deng J."/>
            <person name="Jiang H."/>
            <person name="Liu Y."/>
            <person name="Qu J."/>
            <person name="Song X.-Z."/>
            <person name="Zhang L."/>
            <person name="Villasana D."/>
            <person name="Johnson A."/>
            <person name="Liu J."/>
            <person name="Liyanage D."/>
            <person name="Lorensuhewa L."/>
            <person name="Robinson T."/>
            <person name="Song A."/>
            <person name="Song B.-B."/>
            <person name="Dinh H."/>
            <person name="Thornton R."/>
            <person name="Coyle M."/>
            <person name="Francisco L."/>
            <person name="Jackson L."/>
            <person name="Javaid M."/>
            <person name="Korchina V."/>
            <person name="Kovar C."/>
            <person name="Mata R."/>
            <person name="Mathew T."/>
            <person name="Ngo R."/>
            <person name="Nguyen L."/>
            <person name="Nguyen N."/>
            <person name="Okwuonu G."/>
            <person name="Ongeri F."/>
            <person name="Pham C."/>
            <person name="Simmons D."/>
            <person name="Wilczek-Boney K."/>
            <person name="Hale W."/>
            <person name="Jakkamsetti A."/>
            <person name="Pham P."/>
            <person name="Ruth R."/>
            <person name="San Lucas F."/>
            <person name="Warren J."/>
            <person name="Zhang J."/>
            <person name="Zhao Z."/>
            <person name="Zhou C."/>
            <person name="Zhu D."/>
            <person name="Lee S."/>
            <person name="Bess C."/>
            <person name="Blankenburg K."/>
            <person name="Forbes L."/>
            <person name="Fu Q."/>
            <person name="Gubbala S."/>
            <person name="Hirani K."/>
            <person name="Jayaseelan J.C."/>
            <person name="Lara F."/>
            <person name="Munidasa M."/>
            <person name="Palculict T."/>
            <person name="Patil S."/>
            <person name="Pu L.-L."/>
            <person name="Saada N."/>
            <person name="Tang L."/>
            <person name="Weissenberger G."/>
            <person name="Zhu Y."/>
            <person name="Hemphill L."/>
            <person name="Shang Y."/>
            <person name="Youmans B."/>
            <person name="Ayvaz T."/>
            <person name="Ross M."/>
            <person name="Santibanez J."/>
            <person name="Aqrawi P."/>
            <person name="Gross S."/>
            <person name="Joshi V."/>
            <person name="Fowler G."/>
            <person name="Nazareth L."/>
            <person name="Reid J."/>
            <person name="Worley K."/>
            <person name="Petrosino J."/>
            <person name="Highlander S."/>
            <person name="Gibbs R."/>
        </authorList>
    </citation>
    <scope>NUCLEOTIDE SEQUENCE [LARGE SCALE GENOMIC DNA]</scope>
    <source>
        <strain evidence="2">DSM 15272</strain>
    </source>
</reference>
<proteinExistence type="predicted"/>
<gene>
    <name evidence="2" type="ORF">HMPREF0063_10647</name>
</gene>
<feature type="compositionally biased region" description="Low complexity" evidence="1">
    <location>
        <begin position="128"/>
        <end position="141"/>
    </location>
</feature>
<dbReference type="STRING" id="585531.HMPREF0063_10647"/>
<organism evidence="2 3">
    <name type="scientific">Aeromicrobium marinum DSM 15272</name>
    <dbReference type="NCBI Taxonomy" id="585531"/>
    <lineage>
        <taxon>Bacteria</taxon>
        <taxon>Bacillati</taxon>
        <taxon>Actinomycetota</taxon>
        <taxon>Actinomycetes</taxon>
        <taxon>Propionibacteriales</taxon>
        <taxon>Nocardioidaceae</taxon>
        <taxon>Aeromicrobium</taxon>
    </lineage>
</organism>
<dbReference type="Gene3D" id="3.90.470.20">
    <property type="entry name" value="4'-phosphopantetheinyl transferase domain"/>
    <property type="match status" value="1"/>
</dbReference>
<evidence type="ECO:0000313" key="3">
    <source>
        <dbReference type="Proteomes" id="UP000003111"/>
    </source>
</evidence>
<dbReference type="InterPro" id="IPR037143">
    <property type="entry name" value="4-PPantetheinyl_Trfase_dom_sf"/>
</dbReference>
<protein>
    <submittedName>
        <fullName evidence="2">Uncharacterized protein</fullName>
    </submittedName>
</protein>
<feature type="region of interest" description="Disordered" evidence="1">
    <location>
        <begin position="128"/>
        <end position="152"/>
    </location>
</feature>
<dbReference type="EMBL" id="ACLF03000003">
    <property type="protein sequence ID" value="EFQ83931.1"/>
    <property type="molecule type" value="Genomic_DNA"/>
</dbReference>
<dbReference type="AlphaFoldDB" id="E2S9K7"/>
<evidence type="ECO:0000256" key="1">
    <source>
        <dbReference type="SAM" id="MobiDB-lite"/>
    </source>
</evidence>
<dbReference type="Proteomes" id="UP000003111">
    <property type="component" value="Unassembled WGS sequence"/>
</dbReference>
<keyword evidence="3" id="KW-1185">Reference proteome</keyword>
<dbReference type="SUPFAM" id="SSF56214">
    <property type="entry name" value="4'-phosphopantetheinyl transferase"/>
    <property type="match status" value="1"/>
</dbReference>
<accession>E2S9K7</accession>